<evidence type="ECO:0000259" key="1">
    <source>
        <dbReference type="Pfam" id="PF13966"/>
    </source>
</evidence>
<proteinExistence type="predicted"/>
<dbReference type="PANTHER" id="PTHR33116:SF80">
    <property type="entry name" value="REVERSE TRANSCRIPTASE ZINC-BINDING DOMAIN-CONTAINING PROTEIN"/>
    <property type="match status" value="1"/>
</dbReference>
<name>A0A2Z6PLW8_TRISU</name>
<evidence type="ECO:0000313" key="3">
    <source>
        <dbReference type="Proteomes" id="UP000242715"/>
    </source>
</evidence>
<dbReference type="OrthoDB" id="1434423at2759"/>
<dbReference type="PANTHER" id="PTHR33116">
    <property type="entry name" value="REVERSE TRANSCRIPTASE ZINC-BINDING DOMAIN-CONTAINING PROTEIN-RELATED-RELATED"/>
    <property type="match status" value="1"/>
</dbReference>
<keyword evidence="3" id="KW-1185">Reference proteome</keyword>
<sequence>MLGFSPGSIPFTYLGCPIFVGKPKAIHFQAIADRIKNILKKLDTWIRNFVWSGDIHTKKICTVAWSKVCSSYEVGGLDLRPLSNINVSLMLLLCWKLLSSQDQWALLCRARYIKDGIPMRSFIKSSIWHRMKPHFNTVVNQSIWLIGNGERISYWNDNWLGKPLVDLLQIPRSIAKRLHSSVADMIADNVWIIPNYILDVDADLSVRISATVLPITQVEDRFVWKDFMDGLLTSKIAYEFLFPSIPNPNWTVKVWSLFVPPSNSFVLWRCLHGRMSTDENLQKRGCTLVSVCVLCMVDAETSHQLFIHCPFAAALWCWLNELFNHTFDTSSISNIFDSCKSAWDAQITDLATTSIIHIFHTIWMARNDIRFNNAVVSIHAVPFRPKDVPRIRSLEIAQHVVD</sequence>
<gene>
    <name evidence="2" type="ORF">TSUD_280760</name>
</gene>
<dbReference type="EMBL" id="DF974206">
    <property type="protein sequence ID" value="GAU46377.1"/>
    <property type="molecule type" value="Genomic_DNA"/>
</dbReference>
<dbReference type="Proteomes" id="UP000242715">
    <property type="component" value="Unassembled WGS sequence"/>
</dbReference>
<dbReference type="AlphaFoldDB" id="A0A2Z6PLW8"/>
<feature type="domain" description="Reverse transcriptase zinc-binding" evidence="1">
    <location>
        <begin position="233"/>
        <end position="316"/>
    </location>
</feature>
<dbReference type="Pfam" id="PF13966">
    <property type="entry name" value="zf-RVT"/>
    <property type="match status" value="1"/>
</dbReference>
<accession>A0A2Z6PLW8</accession>
<reference evidence="3" key="1">
    <citation type="journal article" date="2017" name="Front. Plant Sci.">
        <title>Climate Clever Clovers: New Paradigm to Reduce the Environmental Footprint of Ruminants by Breeding Low Methanogenic Forages Utilizing Haplotype Variation.</title>
        <authorList>
            <person name="Kaur P."/>
            <person name="Appels R."/>
            <person name="Bayer P.E."/>
            <person name="Keeble-Gagnere G."/>
            <person name="Wang J."/>
            <person name="Hirakawa H."/>
            <person name="Shirasawa K."/>
            <person name="Vercoe P."/>
            <person name="Stefanova K."/>
            <person name="Durmic Z."/>
            <person name="Nichols P."/>
            <person name="Revell C."/>
            <person name="Isobe S.N."/>
            <person name="Edwards D."/>
            <person name="Erskine W."/>
        </authorList>
    </citation>
    <scope>NUCLEOTIDE SEQUENCE [LARGE SCALE GENOMIC DNA]</scope>
    <source>
        <strain evidence="3">cv. Daliak</strain>
    </source>
</reference>
<evidence type="ECO:0000313" key="2">
    <source>
        <dbReference type="EMBL" id="GAU46377.1"/>
    </source>
</evidence>
<protein>
    <recommendedName>
        <fullName evidence="1">Reverse transcriptase zinc-binding domain-containing protein</fullName>
    </recommendedName>
</protein>
<organism evidence="2 3">
    <name type="scientific">Trifolium subterraneum</name>
    <name type="common">Subterranean clover</name>
    <dbReference type="NCBI Taxonomy" id="3900"/>
    <lineage>
        <taxon>Eukaryota</taxon>
        <taxon>Viridiplantae</taxon>
        <taxon>Streptophyta</taxon>
        <taxon>Embryophyta</taxon>
        <taxon>Tracheophyta</taxon>
        <taxon>Spermatophyta</taxon>
        <taxon>Magnoliopsida</taxon>
        <taxon>eudicotyledons</taxon>
        <taxon>Gunneridae</taxon>
        <taxon>Pentapetalae</taxon>
        <taxon>rosids</taxon>
        <taxon>fabids</taxon>
        <taxon>Fabales</taxon>
        <taxon>Fabaceae</taxon>
        <taxon>Papilionoideae</taxon>
        <taxon>50 kb inversion clade</taxon>
        <taxon>NPAAA clade</taxon>
        <taxon>Hologalegina</taxon>
        <taxon>IRL clade</taxon>
        <taxon>Trifolieae</taxon>
        <taxon>Trifolium</taxon>
    </lineage>
</organism>
<dbReference type="InterPro" id="IPR026960">
    <property type="entry name" value="RVT-Znf"/>
</dbReference>